<dbReference type="EMBL" id="CP022572">
    <property type="protein sequence ID" value="AZU64577.1"/>
    <property type="molecule type" value="Genomic_DNA"/>
</dbReference>
<dbReference type="RefSeq" id="WP_127489387.1">
    <property type="nucleotide sequence ID" value="NZ_CP022572.1"/>
</dbReference>
<feature type="chain" id="PRO_5038645786" description="Lipoprotein" evidence="2">
    <location>
        <begin position="20"/>
        <end position="99"/>
    </location>
</feature>
<keyword evidence="2" id="KW-0732">Signal</keyword>
<dbReference type="STRING" id="1193713.GCA_001636315_02307"/>
<name>A0A3Q9QYP4_9BACI</name>
<feature type="compositionally biased region" description="Basic and acidic residues" evidence="1">
    <location>
        <begin position="86"/>
        <end position="99"/>
    </location>
</feature>
<evidence type="ECO:0008006" key="5">
    <source>
        <dbReference type="Google" id="ProtNLM"/>
    </source>
</evidence>
<reference evidence="3 4" key="1">
    <citation type="submission" date="2017-07" db="EMBL/GenBank/DDBJ databases">
        <title>The complete genome sequence of Bacillus mesonae strain H20-5, an efficient strain improving plant abiotic stress resistance.</title>
        <authorList>
            <person name="Kim S.Y."/>
            <person name="Song H."/>
            <person name="Sang M.K."/>
            <person name="Weon H.-Y."/>
            <person name="Song J."/>
        </authorList>
    </citation>
    <scope>NUCLEOTIDE SEQUENCE [LARGE SCALE GENOMIC DNA]</scope>
    <source>
        <strain evidence="3 4">H20-5</strain>
    </source>
</reference>
<dbReference type="AlphaFoldDB" id="A0A3Q9QYP4"/>
<keyword evidence="4" id="KW-1185">Reference proteome</keyword>
<feature type="region of interest" description="Disordered" evidence="1">
    <location>
        <begin position="23"/>
        <end position="99"/>
    </location>
</feature>
<evidence type="ECO:0000313" key="4">
    <source>
        <dbReference type="Proteomes" id="UP000282892"/>
    </source>
</evidence>
<feature type="signal peptide" evidence="2">
    <location>
        <begin position="1"/>
        <end position="19"/>
    </location>
</feature>
<dbReference type="KEGG" id="nmk:CHR53_26955"/>
<evidence type="ECO:0000256" key="2">
    <source>
        <dbReference type="SAM" id="SignalP"/>
    </source>
</evidence>
<dbReference type="PROSITE" id="PS51257">
    <property type="entry name" value="PROKAR_LIPOPROTEIN"/>
    <property type="match status" value="1"/>
</dbReference>
<organism evidence="3 4">
    <name type="scientific">Neobacillus mesonae</name>
    <dbReference type="NCBI Taxonomy" id="1193713"/>
    <lineage>
        <taxon>Bacteria</taxon>
        <taxon>Bacillati</taxon>
        <taxon>Bacillota</taxon>
        <taxon>Bacilli</taxon>
        <taxon>Bacillales</taxon>
        <taxon>Bacillaceae</taxon>
        <taxon>Neobacillus</taxon>
    </lineage>
</organism>
<feature type="compositionally biased region" description="Basic and acidic residues" evidence="1">
    <location>
        <begin position="34"/>
        <end position="74"/>
    </location>
</feature>
<sequence>MKKILAGGLSVLLTFGGLAGCGDGVDQDNGINDGEQKDAVDKDTKKDTKEGFEKAKENMKEVKEDVEKKLKEEGVGDGVDQDNVDNDGKTDDKEDNKRP</sequence>
<evidence type="ECO:0000313" key="3">
    <source>
        <dbReference type="EMBL" id="AZU64577.1"/>
    </source>
</evidence>
<dbReference type="Proteomes" id="UP000282892">
    <property type="component" value="Chromosome"/>
</dbReference>
<protein>
    <recommendedName>
        <fullName evidence="5">Lipoprotein</fullName>
    </recommendedName>
</protein>
<gene>
    <name evidence="3" type="ORF">CHR53_26955</name>
</gene>
<accession>A0A3Q9QYP4</accession>
<evidence type="ECO:0000256" key="1">
    <source>
        <dbReference type="SAM" id="MobiDB-lite"/>
    </source>
</evidence>
<dbReference type="OrthoDB" id="2941319at2"/>
<proteinExistence type="predicted"/>